<proteinExistence type="predicted"/>
<keyword evidence="2" id="KW-1185">Reference proteome</keyword>
<reference evidence="1 2" key="1">
    <citation type="journal article" date="2015" name="Genome Biol.">
        <title>Comparative genomics of Steinernema reveals deeply conserved gene regulatory networks.</title>
        <authorList>
            <person name="Dillman A.R."/>
            <person name="Macchietto M."/>
            <person name="Porter C.F."/>
            <person name="Rogers A."/>
            <person name="Williams B."/>
            <person name="Antoshechkin I."/>
            <person name="Lee M.M."/>
            <person name="Goodwin Z."/>
            <person name="Lu X."/>
            <person name="Lewis E.E."/>
            <person name="Goodrich-Blair H."/>
            <person name="Stock S.P."/>
            <person name="Adams B.J."/>
            <person name="Sternberg P.W."/>
            <person name="Mortazavi A."/>
        </authorList>
    </citation>
    <scope>NUCLEOTIDE SEQUENCE [LARGE SCALE GENOMIC DNA]</scope>
    <source>
        <strain evidence="1 2">ALL</strain>
    </source>
</reference>
<accession>A0A4U5NBA5</accession>
<organism evidence="1 2">
    <name type="scientific">Steinernema carpocapsae</name>
    <name type="common">Entomopathogenic nematode</name>
    <dbReference type="NCBI Taxonomy" id="34508"/>
    <lineage>
        <taxon>Eukaryota</taxon>
        <taxon>Metazoa</taxon>
        <taxon>Ecdysozoa</taxon>
        <taxon>Nematoda</taxon>
        <taxon>Chromadorea</taxon>
        <taxon>Rhabditida</taxon>
        <taxon>Tylenchina</taxon>
        <taxon>Panagrolaimomorpha</taxon>
        <taxon>Strongyloidoidea</taxon>
        <taxon>Steinernematidae</taxon>
        <taxon>Steinernema</taxon>
    </lineage>
</organism>
<sequence>MRTDVLLQLTTRTTDSRFRIAATQATLFFVICEIRNETNKLIKTKPHGFCGGGAAGWNNLVEPENRVKDSHHVTISMS</sequence>
<protein>
    <submittedName>
        <fullName evidence="1">Uncharacterized protein</fullName>
    </submittedName>
</protein>
<comment type="caution">
    <text evidence="1">The sequence shown here is derived from an EMBL/GenBank/DDBJ whole genome shotgun (WGS) entry which is preliminary data.</text>
</comment>
<dbReference type="EMBL" id="AZBU02000004">
    <property type="protein sequence ID" value="TKR80127.1"/>
    <property type="molecule type" value="Genomic_DNA"/>
</dbReference>
<name>A0A4U5NBA5_STECR</name>
<reference evidence="1 2" key="2">
    <citation type="journal article" date="2019" name="G3 (Bethesda)">
        <title>Hybrid Assembly of the Genome of the Entomopathogenic Nematode Steinernema carpocapsae Identifies the X-Chromosome.</title>
        <authorList>
            <person name="Serra L."/>
            <person name="Macchietto M."/>
            <person name="Macias-Munoz A."/>
            <person name="McGill C.J."/>
            <person name="Rodriguez I.M."/>
            <person name="Rodriguez B."/>
            <person name="Murad R."/>
            <person name="Mortazavi A."/>
        </authorList>
    </citation>
    <scope>NUCLEOTIDE SEQUENCE [LARGE SCALE GENOMIC DNA]</scope>
    <source>
        <strain evidence="1 2">ALL</strain>
    </source>
</reference>
<evidence type="ECO:0000313" key="2">
    <source>
        <dbReference type="Proteomes" id="UP000298663"/>
    </source>
</evidence>
<gene>
    <name evidence="1" type="ORF">L596_014252</name>
</gene>
<dbReference type="Proteomes" id="UP000298663">
    <property type="component" value="Unassembled WGS sequence"/>
</dbReference>
<evidence type="ECO:0000313" key="1">
    <source>
        <dbReference type="EMBL" id="TKR80127.1"/>
    </source>
</evidence>
<dbReference type="AlphaFoldDB" id="A0A4U5NBA5"/>